<accession>A0ABP8FFI4</accession>
<keyword evidence="3" id="KW-0274">FAD</keyword>
<evidence type="ECO:0000313" key="6">
    <source>
        <dbReference type="EMBL" id="GAA4302674.1"/>
    </source>
</evidence>
<comment type="cofactor">
    <cofactor evidence="1">
        <name>FAD</name>
        <dbReference type="ChEBI" id="CHEBI:57692"/>
    </cofactor>
</comment>
<dbReference type="InterPro" id="IPR050641">
    <property type="entry name" value="RIFMO-like"/>
</dbReference>
<name>A0ABP8FFI4_9BACT</name>
<dbReference type="EMBL" id="BAABFN010000001">
    <property type="protein sequence ID" value="GAA4302674.1"/>
    <property type="molecule type" value="Genomic_DNA"/>
</dbReference>
<dbReference type="InterPro" id="IPR036188">
    <property type="entry name" value="FAD/NAD-bd_sf"/>
</dbReference>
<keyword evidence="7" id="KW-1185">Reference proteome</keyword>
<evidence type="ECO:0000256" key="3">
    <source>
        <dbReference type="ARBA" id="ARBA00022827"/>
    </source>
</evidence>
<keyword evidence="4" id="KW-0812">Transmembrane</keyword>
<dbReference type="InterPro" id="IPR002938">
    <property type="entry name" value="FAD-bd"/>
</dbReference>
<comment type="caution">
    <text evidence="6">The sequence shown here is derived from an EMBL/GenBank/DDBJ whole genome shotgun (WGS) entry which is preliminary data.</text>
</comment>
<organism evidence="6 7">
    <name type="scientific">Compostibacter hankyongensis</name>
    <dbReference type="NCBI Taxonomy" id="1007089"/>
    <lineage>
        <taxon>Bacteria</taxon>
        <taxon>Pseudomonadati</taxon>
        <taxon>Bacteroidota</taxon>
        <taxon>Chitinophagia</taxon>
        <taxon>Chitinophagales</taxon>
        <taxon>Chitinophagaceae</taxon>
        <taxon>Compostibacter</taxon>
    </lineage>
</organism>
<dbReference type="PRINTS" id="PR00420">
    <property type="entry name" value="RNGMNOXGNASE"/>
</dbReference>
<dbReference type="GO" id="GO:0004497">
    <property type="term" value="F:monooxygenase activity"/>
    <property type="evidence" value="ECO:0007669"/>
    <property type="project" value="UniProtKB-KW"/>
</dbReference>
<keyword evidence="6" id="KW-0503">Monooxygenase</keyword>
<dbReference type="SUPFAM" id="SSF51905">
    <property type="entry name" value="FAD/NAD(P)-binding domain"/>
    <property type="match status" value="1"/>
</dbReference>
<evidence type="ECO:0000256" key="4">
    <source>
        <dbReference type="SAM" id="Phobius"/>
    </source>
</evidence>
<evidence type="ECO:0000313" key="7">
    <source>
        <dbReference type="Proteomes" id="UP001501207"/>
    </source>
</evidence>
<gene>
    <name evidence="6" type="ORF">GCM10023143_05300</name>
</gene>
<sequence>MMNGQKTAGRRVPVLIVGGGITGLSASLFLLQQGIRPLLVEKHCSTSIHPRARGFDVRTMELFRELKLDSAIREAGKALSGAWGIHTGSTLFTVLKDLPRREGPAPEHPLQLPGMEELAALSPVSGARCTQDLAEPVLLAAALDRGGELLFGMEMVRFCQDHNGVDVLLRHRQTGAEEDIRADYMIAADGAGSPVRHALGAVTSGSGPLSQLLNIYFEADLGDFVRGREFSMLRCDEPGRTGLLTSINNSNRWVFHLYYDPAAGESPADFPEERILGILQQLIGLPGLPIRILSVLPWQPTVTVADAMQHGRIFLAGDAAHVMTPYGGKGAATGIQDVHNLAWKLAAVLRGQADSALLQTYSAERQPVGLANALQSGRLAGPRGLPAAEAFPGKSFWNSGQKTPEQLKTLLKKLAGIERYAYCSAAILDEEKQEDNSDTGILRPGERAPHVWVEYFGERISILDVFGKDFVLLSSDIDAWKPAVAQQKTRNNLPIRAYDIGPGKTLNDPADQWRCQTGMEAGEALLVRPDGFIAWKGPDLGDHAAQLSAALEQIARAAPAA</sequence>
<reference evidence="7" key="1">
    <citation type="journal article" date="2019" name="Int. J. Syst. Evol. Microbiol.">
        <title>The Global Catalogue of Microorganisms (GCM) 10K type strain sequencing project: providing services to taxonomists for standard genome sequencing and annotation.</title>
        <authorList>
            <consortium name="The Broad Institute Genomics Platform"/>
            <consortium name="The Broad Institute Genome Sequencing Center for Infectious Disease"/>
            <person name="Wu L."/>
            <person name="Ma J."/>
        </authorList>
    </citation>
    <scope>NUCLEOTIDE SEQUENCE [LARGE SCALE GENOMIC DNA]</scope>
    <source>
        <strain evidence="7">JCM 17664</strain>
    </source>
</reference>
<keyword evidence="4" id="KW-1133">Transmembrane helix</keyword>
<protein>
    <submittedName>
        <fullName evidence="6">FAD-dependent monooxygenase</fullName>
    </submittedName>
</protein>
<feature type="transmembrane region" description="Helical" evidence="4">
    <location>
        <begin position="12"/>
        <end position="31"/>
    </location>
</feature>
<evidence type="ECO:0000259" key="5">
    <source>
        <dbReference type="Pfam" id="PF01494"/>
    </source>
</evidence>
<feature type="domain" description="FAD-binding" evidence="5">
    <location>
        <begin position="12"/>
        <end position="371"/>
    </location>
</feature>
<dbReference type="Pfam" id="PF01494">
    <property type="entry name" value="FAD_binding_3"/>
    <property type="match status" value="1"/>
</dbReference>
<dbReference type="Gene3D" id="3.50.50.60">
    <property type="entry name" value="FAD/NAD(P)-binding domain"/>
    <property type="match status" value="1"/>
</dbReference>
<keyword evidence="6" id="KW-0560">Oxidoreductase</keyword>
<dbReference type="Gene3D" id="3.40.30.120">
    <property type="match status" value="1"/>
</dbReference>
<dbReference type="Gene3D" id="3.30.9.10">
    <property type="entry name" value="D-Amino Acid Oxidase, subunit A, domain 2"/>
    <property type="match status" value="1"/>
</dbReference>
<dbReference type="PANTHER" id="PTHR43004">
    <property type="entry name" value="TRK SYSTEM POTASSIUM UPTAKE PROTEIN"/>
    <property type="match status" value="1"/>
</dbReference>
<dbReference type="Proteomes" id="UP001501207">
    <property type="component" value="Unassembled WGS sequence"/>
</dbReference>
<evidence type="ECO:0000256" key="2">
    <source>
        <dbReference type="ARBA" id="ARBA00022630"/>
    </source>
</evidence>
<keyword evidence="4" id="KW-0472">Membrane</keyword>
<evidence type="ECO:0000256" key="1">
    <source>
        <dbReference type="ARBA" id="ARBA00001974"/>
    </source>
</evidence>
<dbReference type="PANTHER" id="PTHR43004:SF19">
    <property type="entry name" value="BINDING MONOOXYGENASE, PUTATIVE (JCVI)-RELATED"/>
    <property type="match status" value="1"/>
</dbReference>
<proteinExistence type="predicted"/>
<keyword evidence="2" id="KW-0285">Flavoprotein</keyword>
<dbReference type="Pfam" id="PF21274">
    <property type="entry name" value="Rng_hyd_C"/>
    <property type="match status" value="1"/>
</dbReference>